<evidence type="ECO:0000256" key="9">
    <source>
        <dbReference type="ARBA" id="ARBA00023136"/>
    </source>
</evidence>
<keyword evidence="11" id="KW-0969">Cilium</keyword>
<dbReference type="RefSeq" id="WP_221763558.1">
    <property type="nucleotide sequence ID" value="NZ_AP024110.1"/>
</dbReference>
<gene>
    <name evidence="11" type="primary">fliL</name>
    <name evidence="11" type="ORF">ZMTM_17310</name>
</gene>
<evidence type="ECO:0000256" key="3">
    <source>
        <dbReference type="ARBA" id="ARBA00008281"/>
    </source>
</evidence>
<comment type="similarity">
    <text evidence="3 10">Belongs to the FliL family.</text>
</comment>
<keyword evidence="11" id="KW-0966">Cell projection</keyword>
<keyword evidence="11" id="KW-0282">Flagellum</keyword>
<evidence type="ECO:0000256" key="6">
    <source>
        <dbReference type="ARBA" id="ARBA00022692"/>
    </source>
</evidence>
<keyword evidence="6 10" id="KW-0812">Transmembrane</keyword>
<dbReference type="GO" id="GO:0006935">
    <property type="term" value="P:chemotaxis"/>
    <property type="evidence" value="ECO:0007669"/>
    <property type="project" value="UniProtKB-KW"/>
</dbReference>
<accession>A0A8D5G0A6</accession>
<dbReference type="GO" id="GO:0005886">
    <property type="term" value="C:plasma membrane"/>
    <property type="evidence" value="ECO:0007669"/>
    <property type="project" value="UniProtKB-SubCell"/>
</dbReference>
<dbReference type="EMBL" id="AP024110">
    <property type="protein sequence ID" value="BCM25472.1"/>
    <property type="molecule type" value="Genomic_DNA"/>
</dbReference>
<dbReference type="KEGG" id="mpau:ZMTM_17310"/>
<protein>
    <recommendedName>
        <fullName evidence="10">Flagellar protein FliL</fullName>
    </recommendedName>
</protein>
<proteinExistence type="inferred from homology"/>
<keyword evidence="7 10" id="KW-0283">Flagellar rotation</keyword>
<keyword evidence="4" id="KW-1003">Cell membrane</keyword>
<evidence type="ECO:0000256" key="7">
    <source>
        <dbReference type="ARBA" id="ARBA00022779"/>
    </source>
</evidence>
<dbReference type="Pfam" id="PF03748">
    <property type="entry name" value="FliL"/>
    <property type="match status" value="1"/>
</dbReference>
<feature type="transmembrane region" description="Helical" evidence="10">
    <location>
        <begin position="20"/>
        <end position="41"/>
    </location>
</feature>
<dbReference type="GO" id="GO:0071978">
    <property type="term" value="P:bacterial-type flagellum-dependent swarming motility"/>
    <property type="evidence" value="ECO:0007669"/>
    <property type="project" value="TreeGrafter"/>
</dbReference>
<dbReference type="PANTHER" id="PTHR35091">
    <property type="entry name" value="FLAGELLAR PROTEIN FLIL"/>
    <property type="match status" value="1"/>
</dbReference>
<evidence type="ECO:0000313" key="12">
    <source>
        <dbReference type="Proteomes" id="UP000826722"/>
    </source>
</evidence>
<reference evidence="11" key="1">
    <citation type="journal article" date="2021" name="Arch. Microbiol.">
        <title>Methyloradius palustris gen. nov., sp. nov., a methanol-oxidizing bacterium isolated from snow.</title>
        <authorList>
            <person name="Miyadera T."/>
            <person name="Kojima H."/>
            <person name="Fukui M."/>
        </authorList>
    </citation>
    <scope>NUCLEOTIDE SEQUENCE</scope>
    <source>
        <strain evidence="11">Zm11</strain>
    </source>
</reference>
<organism evidence="11 12">
    <name type="scientific">Methyloradius palustris</name>
    <dbReference type="NCBI Taxonomy" id="2778876"/>
    <lineage>
        <taxon>Bacteria</taxon>
        <taxon>Pseudomonadati</taxon>
        <taxon>Pseudomonadota</taxon>
        <taxon>Betaproteobacteria</taxon>
        <taxon>Nitrosomonadales</taxon>
        <taxon>Methylophilaceae</taxon>
        <taxon>Methyloradius</taxon>
    </lineage>
</organism>
<evidence type="ECO:0000256" key="4">
    <source>
        <dbReference type="ARBA" id="ARBA00022475"/>
    </source>
</evidence>
<evidence type="ECO:0000256" key="10">
    <source>
        <dbReference type="RuleBase" id="RU364125"/>
    </source>
</evidence>
<sequence length="165" mass="18237">MAQDAEKEEIKPKKSSKKLIVILLVLVLIAGGGGAAAWYFMTQQHKPDEHKPVEAKVEAPKPPVFLTLETFTVNLQPDPETQYLQTDITLKVGSAETGEFLKLHMPEVRNRLLLLLSSKKASDLLTLDGKKALSTEIIEQLKEPFNAGDKPQEVLGVSFTSFVVQ</sequence>
<evidence type="ECO:0000313" key="11">
    <source>
        <dbReference type="EMBL" id="BCM25472.1"/>
    </source>
</evidence>
<dbReference type="InterPro" id="IPR005503">
    <property type="entry name" value="FliL"/>
</dbReference>
<evidence type="ECO:0000256" key="8">
    <source>
        <dbReference type="ARBA" id="ARBA00022989"/>
    </source>
</evidence>
<dbReference type="NCBIfam" id="NF005435">
    <property type="entry name" value="PRK07021.1"/>
    <property type="match status" value="1"/>
</dbReference>
<comment type="function">
    <text evidence="1 10">Controls the rotational direction of flagella during chemotaxis.</text>
</comment>
<keyword evidence="9 10" id="KW-0472">Membrane</keyword>
<dbReference type="Proteomes" id="UP000826722">
    <property type="component" value="Chromosome"/>
</dbReference>
<keyword evidence="5 10" id="KW-0145">Chemotaxis</keyword>
<evidence type="ECO:0000256" key="5">
    <source>
        <dbReference type="ARBA" id="ARBA00022500"/>
    </source>
</evidence>
<dbReference type="GO" id="GO:0009425">
    <property type="term" value="C:bacterial-type flagellum basal body"/>
    <property type="evidence" value="ECO:0007669"/>
    <property type="project" value="InterPro"/>
</dbReference>
<evidence type="ECO:0000256" key="2">
    <source>
        <dbReference type="ARBA" id="ARBA00004162"/>
    </source>
</evidence>
<keyword evidence="10" id="KW-0997">Cell inner membrane</keyword>
<dbReference type="AlphaFoldDB" id="A0A8D5G0A6"/>
<evidence type="ECO:0000256" key="1">
    <source>
        <dbReference type="ARBA" id="ARBA00002254"/>
    </source>
</evidence>
<keyword evidence="8 10" id="KW-1133">Transmembrane helix</keyword>
<dbReference type="PANTHER" id="PTHR35091:SF2">
    <property type="entry name" value="FLAGELLAR PROTEIN FLIL"/>
    <property type="match status" value="1"/>
</dbReference>
<keyword evidence="12" id="KW-1185">Reference proteome</keyword>
<name>A0A8D5G0A6_9PROT</name>
<comment type="subcellular location">
    <subcellularLocation>
        <location evidence="10">Cell inner membrane</location>
    </subcellularLocation>
    <subcellularLocation>
        <location evidence="2">Cell membrane</location>
        <topology evidence="2">Single-pass membrane protein</topology>
    </subcellularLocation>
</comment>